<dbReference type="InterPro" id="IPR037042">
    <property type="entry name" value="YdaT-like_sf"/>
</dbReference>
<dbReference type="AlphaFoldDB" id="U4KFC7"/>
<reference evidence="1 2" key="1">
    <citation type="journal article" date="2013" name="ISME J.">
        <title>Comparative genomics of pathogenic lineages of Vibrio nigripulchritudo identifies virulence-associated traits.</title>
        <authorList>
            <person name="Goudenege D."/>
            <person name="Labreuche Y."/>
            <person name="Krin E."/>
            <person name="Ansquer D."/>
            <person name="Mangenot S."/>
            <person name="Calteau A."/>
            <person name="Medigue C."/>
            <person name="Mazel D."/>
            <person name="Polz M.F."/>
            <person name="Le Roux F."/>
        </authorList>
    </citation>
    <scope>NUCLEOTIDE SEQUENCE [LARGE SCALE GENOMIC DNA]</scope>
    <source>
        <strain evidence="2">SnF1</strain>
    </source>
</reference>
<dbReference type="STRING" id="28173.VIBNI_A1608"/>
<evidence type="ECO:0000313" key="1">
    <source>
        <dbReference type="EMBL" id="CCO57723.1"/>
    </source>
</evidence>
<keyword evidence="2" id="KW-1185">Reference proteome</keyword>
<dbReference type="RefSeq" id="WP_022550624.1">
    <property type="nucleotide sequence ID" value="NC_022528.1"/>
</dbReference>
<dbReference type="PATRIC" id="fig|1260221.3.peg.1536"/>
<dbReference type="Gene3D" id="1.10.3600.10">
    <property type="entry name" value="Putative bacterial toxin ydaT"/>
    <property type="match status" value="1"/>
</dbReference>
<dbReference type="EMBL" id="FO203526">
    <property type="protein sequence ID" value="CCO57723.1"/>
    <property type="molecule type" value="Genomic_DNA"/>
</dbReference>
<sequence>MTSNKHRLRILNKHISLWLERNGISQLLIAQNIVEQFSKLGLNKSLQIEEISFMDAEDVFTNADTNRQKIFRWLGVADNGTKRSPARLFFVEQAIVAAMPLDLRISYLNEVYDIPGLYIGVSPIKMNDELCCSTIAASLTKENMEAQISMIELEGSPESIPLIRKTHKELRESVATSLAAISLLEERHPELNSN</sequence>
<evidence type="ECO:0000313" key="2">
    <source>
        <dbReference type="Proteomes" id="UP000016895"/>
    </source>
</evidence>
<accession>U4KFC7</accession>
<proteinExistence type="predicted"/>
<organism evidence="1 2">
    <name type="scientific">Vibrio nigripulchritudo</name>
    <dbReference type="NCBI Taxonomy" id="28173"/>
    <lineage>
        <taxon>Bacteria</taxon>
        <taxon>Pseudomonadati</taxon>
        <taxon>Pseudomonadota</taxon>
        <taxon>Gammaproteobacteria</taxon>
        <taxon>Vibrionales</taxon>
        <taxon>Vibrionaceae</taxon>
        <taxon>Vibrio</taxon>
    </lineage>
</organism>
<dbReference type="KEGG" id="vni:VIBNI_A1608"/>
<dbReference type="OrthoDB" id="5908490at2"/>
<gene>
    <name evidence="1" type="ORF">VIBNI_A1608</name>
</gene>
<dbReference type="Proteomes" id="UP000016895">
    <property type="component" value="Chromosome 1"/>
</dbReference>
<name>U4KFC7_9VIBR</name>
<protein>
    <submittedName>
        <fullName evidence="1">Uncharacterized protein</fullName>
    </submittedName>
</protein>